<gene>
    <name evidence="1" type="ORF">AU252_09290</name>
</gene>
<dbReference type="KEGG" id="psul:AU252_09290"/>
<accession>A0A0U3PG74</accession>
<name>A0A0U3PG74_9MICC</name>
<dbReference type="Proteomes" id="UP000065151">
    <property type="component" value="Chromosome"/>
</dbReference>
<evidence type="ECO:0000313" key="1">
    <source>
        <dbReference type="EMBL" id="ALV41320.1"/>
    </source>
</evidence>
<dbReference type="EMBL" id="CP013747">
    <property type="protein sequence ID" value="ALV41320.1"/>
    <property type="molecule type" value="Genomic_DNA"/>
</dbReference>
<dbReference type="AlphaFoldDB" id="A0A0U3PG74"/>
<dbReference type="STRING" id="121292.AU252_09290"/>
<evidence type="ECO:0000313" key="2">
    <source>
        <dbReference type="Proteomes" id="UP000065151"/>
    </source>
</evidence>
<proteinExistence type="predicted"/>
<sequence length="114" mass="12694">MLLITEDDPNVPDIDGIANIWQSESMLALAVQHDVDGDVELRITHEAPSSSKIILLFDGILPTSRRLVEIETVYLDRIAGIRTLTGELPVRIWGDDPRQPEHVVIECLGLVELT</sequence>
<reference evidence="1 2" key="1">
    <citation type="submission" date="2015-12" db="EMBL/GenBank/DDBJ databases">
        <authorList>
            <person name="Shamseldin A."/>
            <person name="Moawad H."/>
            <person name="Abd El-Rahim W.M."/>
            <person name="Sadowsky M.J."/>
        </authorList>
    </citation>
    <scope>NUCLEOTIDE SEQUENCE [LARGE SCALE GENOMIC DNA]</scope>
    <source>
        <strain evidence="1 2">Ar51</strain>
    </source>
</reference>
<protein>
    <submittedName>
        <fullName evidence="1">Uncharacterized protein</fullName>
    </submittedName>
</protein>
<organism evidence="1">
    <name type="scientific">Pseudarthrobacter sulfonivorans</name>
    <dbReference type="NCBI Taxonomy" id="121292"/>
    <lineage>
        <taxon>Bacteria</taxon>
        <taxon>Bacillati</taxon>
        <taxon>Actinomycetota</taxon>
        <taxon>Actinomycetes</taxon>
        <taxon>Micrococcales</taxon>
        <taxon>Micrococcaceae</taxon>
        <taxon>Pseudarthrobacter</taxon>
    </lineage>
</organism>